<dbReference type="Gene3D" id="3.80.10.10">
    <property type="entry name" value="Ribonuclease Inhibitor"/>
    <property type="match status" value="3"/>
</dbReference>
<dbReference type="SUPFAM" id="SSF52058">
    <property type="entry name" value="L domain-like"/>
    <property type="match status" value="1"/>
</dbReference>
<dbReference type="Proteomes" id="UP000001542">
    <property type="component" value="Unassembled WGS sequence"/>
</dbReference>
<keyword evidence="1" id="KW-0472">Membrane</keyword>
<proteinExistence type="predicted"/>
<reference evidence="2" key="1">
    <citation type="submission" date="2006-10" db="EMBL/GenBank/DDBJ databases">
        <authorList>
            <person name="Amadeo P."/>
            <person name="Zhao Q."/>
            <person name="Wortman J."/>
            <person name="Fraser-Liggett C."/>
            <person name="Carlton J."/>
        </authorList>
    </citation>
    <scope>NUCLEOTIDE SEQUENCE</scope>
    <source>
        <strain evidence="2">G3</strain>
    </source>
</reference>
<evidence type="ECO:0000313" key="3">
    <source>
        <dbReference type="Proteomes" id="UP000001542"/>
    </source>
</evidence>
<dbReference type="KEGG" id="tva:4720646"/>
<keyword evidence="1" id="KW-0812">Transmembrane</keyword>
<evidence type="ECO:0000256" key="1">
    <source>
        <dbReference type="SAM" id="Phobius"/>
    </source>
</evidence>
<dbReference type="PANTHER" id="PTHR45661">
    <property type="entry name" value="SURFACE ANTIGEN"/>
    <property type="match status" value="1"/>
</dbReference>
<dbReference type="InterPro" id="IPR032675">
    <property type="entry name" value="LRR_dom_sf"/>
</dbReference>
<sequence length="496" mass="56641">MENLEEVIVRTQFSADFQFSTVKKLTVLSNNSISITRAQYLEEIVLPTDVDNIYTFQDKILYNKNKTAIICYLNTKTDKEFTVPSGVSIISNNAFAYNNKIEKITINGHVQLGSQAFAYMKKLKEVVLNISPDKGNKEVTLSRVLASQLFLSCDNLKTVTFQTDFYTTIGSDAFQYCESLKTISLPKSVKVIGESVFDHCLELKEIDLSNVISIGSYAFSSCINLKNVELSTNLRSINSETFYNCTSLKSITIPDNVLSVGSSVFEECSNLKEITFSRNVVDLPSKLFAKTNLKEFTIYQNVRSIKVDTFLDIPDLDLKLENDNHPIFSIVDKFLMNKIKGEIICYFSKLQDVLVLPNETRIITDNFYSHELKENQFYKEEYGILVVKVPESVDTNKYSFGSSIYHQVCIQGFYYQDYNIRNSRESVSDNYIFDKYKGYYSNYRICNETVPEYAKYRLINKTTPIEISMSVIIAVCAAVIIALLVVYFILRKKSAN</sequence>
<dbReference type="Pfam" id="PF13306">
    <property type="entry name" value="LRR_5"/>
    <property type="match status" value="2"/>
</dbReference>
<dbReference type="AlphaFoldDB" id="A2D7G3"/>
<dbReference type="EMBL" id="DS113177">
    <property type="protein sequence ID" value="EAY23680.1"/>
    <property type="molecule type" value="Genomic_DNA"/>
</dbReference>
<keyword evidence="1" id="KW-1133">Transmembrane helix</keyword>
<feature type="transmembrane region" description="Helical" evidence="1">
    <location>
        <begin position="467"/>
        <end position="490"/>
    </location>
</feature>
<dbReference type="PANTHER" id="PTHR45661:SF3">
    <property type="entry name" value="IG-LIKE DOMAIN-CONTAINING PROTEIN"/>
    <property type="match status" value="1"/>
</dbReference>
<organism evidence="2 3">
    <name type="scientific">Trichomonas vaginalis (strain ATCC PRA-98 / G3)</name>
    <dbReference type="NCBI Taxonomy" id="412133"/>
    <lineage>
        <taxon>Eukaryota</taxon>
        <taxon>Metamonada</taxon>
        <taxon>Parabasalia</taxon>
        <taxon>Trichomonadida</taxon>
        <taxon>Trichomonadidae</taxon>
        <taxon>Trichomonas</taxon>
    </lineage>
</organism>
<dbReference type="InterPro" id="IPR053139">
    <property type="entry name" value="Surface_bspA-like"/>
</dbReference>
<dbReference type="STRING" id="5722.A2D7G3"/>
<keyword evidence="3" id="KW-1185">Reference proteome</keyword>
<protein>
    <submittedName>
        <fullName evidence="2">Surface antigen BspA-like</fullName>
    </submittedName>
</protein>
<name>A2D7G3_TRIV3</name>
<dbReference type="SMR" id="A2D7G3"/>
<reference evidence="2" key="2">
    <citation type="journal article" date="2007" name="Science">
        <title>Draft genome sequence of the sexually transmitted pathogen Trichomonas vaginalis.</title>
        <authorList>
            <person name="Carlton J.M."/>
            <person name="Hirt R.P."/>
            <person name="Silva J.C."/>
            <person name="Delcher A.L."/>
            <person name="Schatz M."/>
            <person name="Zhao Q."/>
            <person name="Wortman J.R."/>
            <person name="Bidwell S.L."/>
            <person name="Alsmark U.C.M."/>
            <person name="Besteiro S."/>
            <person name="Sicheritz-Ponten T."/>
            <person name="Noel C.J."/>
            <person name="Dacks J.B."/>
            <person name="Foster P.G."/>
            <person name="Simillion C."/>
            <person name="Van de Peer Y."/>
            <person name="Miranda-Saavedra D."/>
            <person name="Barton G.J."/>
            <person name="Westrop G.D."/>
            <person name="Mueller S."/>
            <person name="Dessi D."/>
            <person name="Fiori P.L."/>
            <person name="Ren Q."/>
            <person name="Paulsen I."/>
            <person name="Zhang H."/>
            <person name="Bastida-Corcuera F.D."/>
            <person name="Simoes-Barbosa A."/>
            <person name="Brown M.T."/>
            <person name="Hayes R.D."/>
            <person name="Mukherjee M."/>
            <person name="Okumura C.Y."/>
            <person name="Schneider R."/>
            <person name="Smith A.J."/>
            <person name="Vanacova S."/>
            <person name="Villalvazo M."/>
            <person name="Haas B.J."/>
            <person name="Pertea M."/>
            <person name="Feldblyum T.V."/>
            <person name="Utterback T.R."/>
            <person name="Shu C.L."/>
            <person name="Osoegawa K."/>
            <person name="de Jong P.J."/>
            <person name="Hrdy I."/>
            <person name="Horvathova L."/>
            <person name="Zubacova Z."/>
            <person name="Dolezal P."/>
            <person name="Malik S.B."/>
            <person name="Logsdon J.M. Jr."/>
            <person name="Henze K."/>
            <person name="Gupta A."/>
            <person name="Wang C.C."/>
            <person name="Dunne R.L."/>
            <person name="Upcroft J.A."/>
            <person name="Upcroft P."/>
            <person name="White O."/>
            <person name="Salzberg S.L."/>
            <person name="Tang P."/>
            <person name="Chiu C.-H."/>
            <person name="Lee Y.-S."/>
            <person name="Embley T.M."/>
            <person name="Coombs G.H."/>
            <person name="Mottram J.C."/>
            <person name="Tachezy J."/>
            <person name="Fraser-Liggett C.M."/>
            <person name="Johnson P.J."/>
        </authorList>
    </citation>
    <scope>NUCLEOTIDE SEQUENCE [LARGE SCALE GENOMIC DNA]</scope>
    <source>
        <strain evidence="2">G3</strain>
    </source>
</reference>
<dbReference type="VEuPathDB" id="TrichDB:TVAGG3_0993080"/>
<dbReference type="RefSeq" id="XP_001276928.1">
    <property type="nucleotide sequence ID" value="XM_001276927.1"/>
</dbReference>
<dbReference type="InParanoid" id="A2D7G3"/>
<gene>
    <name evidence="2" type="ORF">TVAG_120170</name>
</gene>
<dbReference type="OrthoDB" id="9229163at2759"/>
<evidence type="ECO:0000313" key="2">
    <source>
        <dbReference type="EMBL" id="EAY23680.1"/>
    </source>
</evidence>
<dbReference type="InterPro" id="IPR026906">
    <property type="entry name" value="LRR_5"/>
</dbReference>
<dbReference type="Gene3D" id="3.40.50.12480">
    <property type="match status" value="1"/>
</dbReference>
<dbReference type="VEuPathDB" id="TrichDB:TVAG_120170"/>
<accession>A2D7G3</accession>